<dbReference type="SMART" id="SM00321">
    <property type="entry name" value="WSC"/>
    <property type="match status" value="1"/>
</dbReference>
<dbReference type="OrthoDB" id="74764at2759"/>
<dbReference type="eggNOG" id="KOG4157">
    <property type="taxonomic scope" value="Eukaryota"/>
</dbReference>
<proteinExistence type="predicted"/>
<accession>R8BFI0</accession>
<organism evidence="3 4">
    <name type="scientific">Phaeoacremonium minimum (strain UCR-PA7)</name>
    <name type="common">Esca disease fungus</name>
    <name type="synonym">Togninia minima</name>
    <dbReference type="NCBI Taxonomy" id="1286976"/>
    <lineage>
        <taxon>Eukaryota</taxon>
        <taxon>Fungi</taxon>
        <taxon>Dikarya</taxon>
        <taxon>Ascomycota</taxon>
        <taxon>Pezizomycotina</taxon>
        <taxon>Sordariomycetes</taxon>
        <taxon>Sordariomycetidae</taxon>
        <taxon>Togniniales</taxon>
        <taxon>Togniniaceae</taxon>
        <taxon>Phaeoacremonium</taxon>
    </lineage>
</organism>
<reference evidence="4" key="1">
    <citation type="journal article" date="2013" name="Genome Announc.">
        <title>Draft genome sequence of the ascomycete Phaeoacremonium aleophilum strain UCR-PA7, a causal agent of the esca disease complex in grapevines.</title>
        <authorList>
            <person name="Blanco-Ulate B."/>
            <person name="Rolshausen P."/>
            <person name="Cantu D."/>
        </authorList>
    </citation>
    <scope>NUCLEOTIDE SEQUENCE [LARGE SCALE GENOMIC DNA]</scope>
    <source>
        <strain evidence="4">UCR-PA7</strain>
    </source>
</reference>
<feature type="compositionally biased region" description="Low complexity" evidence="1">
    <location>
        <begin position="351"/>
        <end position="384"/>
    </location>
</feature>
<feature type="compositionally biased region" description="Low complexity" evidence="1">
    <location>
        <begin position="321"/>
        <end position="337"/>
    </location>
</feature>
<feature type="domain" description="WSC" evidence="2">
    <location>
        <begin position="448"/>
        <end position="540"/>
    </location>
</feature>
<dbReference type="HOGENOM" id="CLU_014722_5_1_1"/>
<name>R8BFI0_PHAM7</name>
<sequence length="567" mass="60332">MGASNFGFNSTGDSLFESECSNALIEGDFSAYWMPKLYFHDKDKGTFEPVELFYMNVYYFFEGTNDKIKAFPKGLQMVSGDAMTRTCPTSGKQITDPDDGTIQPAQITCPRSNFNPPSYPVDSDGSKAGIVDPNNKGSGVGFPFAECDGYASPLRADLHFPSCYKPSVGLTNYKENMAWPTHTGNGMQDCAEGEIHVPHLFYEMYWNTPKFIDRWTPNQGYQPFVFSNGDVTGCSLHGDFLAAWDENTLQHIIDTCDAGDSGMDNCPGVTVRDKKKECHIAPLVNEAVTGVLSKLPGDNPLAGWSYGTGTGGGSSSGGSSGSSSSAAAPAQSSTTPGGVKVDPPTTSKAAPVSTPPAETESESSTKAPAAPTTTAVEEPEPTSTKAPVESPKPTSAPAVVNNAGNGVHVSTVWDTIYTTVTTTVYEDDLPEATQAPSAANASLPDVAGWKYAGCFKDTRTRVIQGERLPNLGAMSNEKCVSYCQSKGFSVAGTEYGGQCFCGNELVGSEQLAESLCDAACEGDSADTCGGDWSLTLYSSTGSAPLAKRHEHAYNHFLNHRRSAHRRR</sequence>
<gene>
    <name evidence="3" type="ORF">UCRPA7_6376</name>
</gene>
<evidence type="ECO:0000259" key="2">
    <source>
        <dbReference type="PROSITE" id="PS51212"/>
    </source>
</evidence>
<dbReference type="GeneID" id="19327025"/>
<feature type="compositionally biased region" description="Gly residues" evidence="1">
    <location>
        <begin position="310"/>
        <end position="320"/>
    </location>
</feature>
<dbReference type="PROSITE" id="PS51212">
    <property type="entry name" value="WSC"/>
    <property type="match status" value="1"/>
</dbReference>
<dbReference type="EMBL" id="KB933236">
    <property type="protein sequence ID" value="EON98060.1"/>
    <property type="molecule type" value="Genomic_DNA"/>
</dbReference>
<evidence type="ECO:0000256" key="1">
    <source>
        <dbReference type="SAM" id="MobiDB-lite"/>
    </source>
</evidence>
<dbReference type="PANTHER" id="PTHR43662">
    <property type="match status" value="1"/>
</dbReference>
<dbReference type="PANTHER" id="PTHR43662:SF11">
    <property type="entry name" value="WSC DOMAIN-CONTAINING PROTEIN"/>
    <property type="match status" value="1"/>
</dbReference>
<dbReference type="InterPro" id="IPR002889">
    <property type="entry name" value="WSC_carb-bd"/>
</dbReference>
<dbReference type="RefSeq" id="XP_007917105.1">
    <property type="nucleotide sequence ID" value="XM_007918914.1"/>
</dbReference>
<evidence type="ECO:0000313" key="4">
    <source>
        <dbReference type="Proteomes" id="UP000014074"/>
    </source>
</evidence>
<dbReference type="Pfam" id="PF09362">
    <property type="entry name" value="DUF1996"/>
    <property type="match status" value="1"/>
</dbReference>
<dbReference type="Proteomes" id="UP000014074">
    <property type="component" value="Unassembled WGS sequence"/>
</dbReference>
<dbReference type="AlphaFoldDB" id="R8BFI0"/>
<dbReference type="KEGG" id="tmn:UCRPA7_6376"/>
<dbReference type="Pfam" id="PF01822">
    <property type="entry name" value="WSC"/>
    <property type="match status" value="1"/>
</dbReference>
<evidence type="ECO:0000313" key="3">
    <source>
        <dbReference type="EMBL" id="EON98060.1"/>
    </source>
</evidence>
<feature type="region of interest" description="Disordered" evidence="1">
    <location>
        <begin position="310"/>
        <end position="402"/>
    </location>
</feature>
<keyword evidence="4" id="KW-1185">Reference proteome</keyword>
<dbReference type="InterPro" id="IPR018535">
    <property type="entry name" value="DUF1996"/>
</dbReference>
<protein>
    <submittedName>
        <fullName evidence="3">Putative wsc domain protein</fullName>
    </submittedName>
</protein>